<evidence type="ECO:0000313" key="1">
    <source>
        <dbReference type="EMBL" id="KAL0401924.1"/>
    </source>
</evidence>
<protein>
    <submittedName>
        <fullName evidence="1">Uncharacterized protein</fullName>
    </submittedName>
</protein>
<reference evidence="1" key="2">
    <citation type="journal article" date="2024" name="Plant">
        <title>Genomic evolution and insights into agronomic trait innovations of Sesamum species.</title>
        <authorList>
            <person name="Miao H."/>
            <person name="Wang L."/>
            <person name="Qu L."/>
            <person name="Liu H."/>
            <person name="Sun Y."/>
            <person name="Le M."/>
            <person name="Wang Q."/>
            <person name="Wei S."/>
            <person name="Zheng Y."/>
            <person name="Lin W."/>
            <person name="Duan Y."/>
            <person name="Cao H."/>
            <person name="Xiong S."/>
            <person name="Wang X."/>
            <person name="Wei L."/>
            <person name="Li C."/>
            <person name="Ma Q."/>
            <person name="Ju M."/>
            <person name="Zhao R."/>
            <person name="Li G."/>
            <person name="Mu C."/>
            <person name="Tian Q."/>
            <person name="Mei H."/>
            <person name="Zhang T."/>
            <person name="Gao T."/>
            <person name="Zhang H."/>
        </authorList>
    </citation>
    <scope>NUCLEOTIDE SEQUENCE</scope>
    <source>
        <strain evidence="1">KEN1</strain>
    </source>
</reference>
<dbReference type="EMBL" id="JACGWN010000015">
    <property type="protein sequence ID" value="KAL0401924.1"/>
    <property type="molecule type" value="Genomic_DNA"/>
</dbReference>
<dbReference type="AlphaFoldDB" id="A0AAW2TAX0"/>
<name>A0AAW2TAX0_9LAMI</name>
<proteinExistence type="predicted"/>
<comment type="caution">
    <text evidence="1">The sequence shown here is derived from an EMBL/GenBank/DDBJ whole genome shotgun (WGS) entry which is preliminary data.</text>
</comment>
<organism evidence="1">
    <name type="scientific">Sesamum latifolium</name>
    <dbReference type="NCBI Taxonomy" id="2727402"/>
    <lineage>
        <taxon>Eukaryota</taxon>
        <taxon>Viridiplantae</taxon>
        <taxon>Streptophyta</taxon>
        <taxon>Embryophyta</taxon>
        <taxon>Tracheophyta</taxon>
        <taxon>Spermatophyta</taxon>
        <taxon>Magnoliopsida</taxon>
        <taxon>eudicotyledons</taxon>
        <taxon>Gunneridae</taxon>
        <taxon>Pentapetalae</taxon>
        <taxon>asterids</taxon>
        <taxon>lamiids</taxon>
        <taxon>Lamiales</taxon>
        <taxon>Pedaliaceae</taxon>
        <taxon>Sesamum</taxon>
    </lineage>
</organism>
<reference evidence="1" key="1">
    <citation type="submission" date="2020-06" db="EMBL/GenBank/DDBJ databases">
        <authorList>
            <person name="Li T."/>
            <person name="Hu X."/>
            <person name="Zhang T."/>
            <person name="Song X."/>
            <person name="Zhang H."/>
            <person name="Dai N."/>
            <person name="Sheng W."/>
            <person name="Hou X."/>
            <person name="Wei L."/>
        </authorList>
    </citation>
    <scope>NUCLEOTIDE SEQUENCE</scope>
    <source>
        <strain evidence="1">KEN1</strain>
        <tissue evidence="1">Leaf</tissue>
    </source>
</reference>
<sequence length="80" mass="8820">MATGYAKVAWRDVCLPTEEGGQGIRDIQALNYSLMCRRLWTLWWSDRTLSGLSGLDTTAFAIPLSGLSISCRIVGMAETH</sequence>
<accession>A0AAW2TAX0</accession>
<gene>
    <name evidence="1" type="ORF">Slati_4222300</name>
</gene>